<dbReference type="KEGG" id="ruv:EC9_13700"/>
<protein>
    <submittedName>
        <fullName evidence="1">Uncharacterized protein</fullName>
    </submittedName>
</protein>
<dbReference type="Proteomes" id="UP000319557">
    <property type="component" value="Chromosome"/>
</dbReference>
<dbReference type="EMBL" id="CP036261">
    <property type="protein sequence ID" value="QDS87192.1"/>
    <property type="molecule type" value="Genomic_DNA"/>
</dbReference>
<gene>
    <name evidence="1" type="ORF">EC9_13700</name>
</gene>
<sequence length="198" mass="20612">MFSMTSMKSNAPDNSKIVGRASFRQIGCLLALSLVLAGCDAASDAGSAAAPAVDSEFLLAEVPADAVSISDAKQGLEAGGPVTVIARITAGEHDPFEADKAMFLMKSDTTTTLDAEAAAAHEGPGHDPDNCPFCKQKNNPTDSVAIVRFLDEEGKILPQDAREMLGVKKDQVVVVQGTASVDPLGHLMIDASGLFIVR</sequence>
<dbReference type="AlphaFoldDB" id="A0A517LX55"/>
<name>A0A517LX55_9BACT</name>
<reference evidence="1 2" key="1">
    <citation type="submission" date="2019-02" db="EMBL/GenBank/DDBJ databases">
        <title>Deep-cultivation of Planctomycetes and their phenomic and genomic characterization uncovers novel biology.</title>
        <authorList>
            <person name="Wiegand S."/>
            <person name="Jogler M."/>
            <person name="Boedeker C."/>
            <person name="Pinto D."/>
            <person name="Vollmers J."/>
            <person name="Rivas-Marin E."/>
            <person name="Kohn T."/>
            <person name="Peeters S.H."/>
            <person name="Heuer A."/>
            <person name="Rast P."/>
            <person name="Oberbeckmann S."/>
            <person name="Bunk B."/>
            <person name="Jeske O."/>
            <person name="Meyerdierks A."/>
            <person name="Storesund J.E."/>
            <person name="Kallscheuer N."/>
            <person name="Luecker S."/>
            <person name="Lage O.M."/>
            <person name="Pohl T."/>
            <person name="Merkel B.J."/>
            <person name="Hornburger P."/>
            <person name="Mueller R.-W."/>
            <person name="Bruemmer F."/>
            <person name="Labrenz M."/>
            <person name="Spormann A.M."/>
            <person name="Op den Camp H."/>
            <person name="Overmann J."/>
            <person name="Amann R."/>
            <person name="Jetten M.S.M."/>
            <person name="Mascher T."/>
            <person name="Medema M.H."/>
            <person name="Devos D.P."/>
            <person name="Kaster A.-K."/>
            <person name="Ovreas L."/>
            <person name="Rohde M."/>
            <person name="Galperin M.Y."/>
            <person name="Jogler C."/>
        </authorList>
    </citation>
    <scope>NUCLEOTIDE SEQUENCE [LARGE SCALE GENOMIC DNA]</scope>
    <source>
        <strain evidence="1 2">EC9</strain>
    </source>
</reference>
<evidence type="ECO:0000313" key="1">
    <source>
        <dbReference type="EMBL" id="QDS87192.1"/>
    </source>
</evidence>
<evidence type="ECO:0000313" key="2">
    <source>
        <dbReference type="Proteomes" id="UP000319557"/>
    </source>
</evidence>
<keyword evidence="2" id="KW-1185">Reference proteome</keyword>
<accession>A0A517LX55</accession>
<proteinExistence type="predicted"/>
<organism evidence="1 2">
    <name type="scientific">Rosistilla ulvae</name>
    <dbReference type="NCBI Taxonomy" id="1930277"/>
    <lineage>
        <taxon>Bacteria</taxon>
        <taxon>Pseudomonadati</taxon>
        <taxon>Planctomycetota</taxon>
        <taxon>Planctomycetia</taxon>
        <taxon>Pirellulales</taxon>
        <taxon>Pirellulaceae</taxon>
        <taxon>Rosistilla</taxon>
    </lineage>
</organism>